<comment type="caution">
    <text evidence="1">The sequence shown here is derived from an EMBL/GenBank/DDBJ whole genome shotgun (WGS) entry which is preliminary data.</text>
</comment>
<keyword evidence="2" id="KW-1185">Reference proteome</keyword>
<evidence type="ECO:0000313" key="1">
    <source>
        <dbReference type="EMBL" id="KAI4373083.1"/>
    </source>
</evidence>
<name>A0ACB9R6L0_9MYRT</name>
<gene>
    <name evidence="1" type="ORF">MLD38_011246</name>
</gene>
<protein>
    <submittedName>
        <fullName evidence="1">Uncharacterized protein</fullName>
    </submittedName>
</protein>
<sequence>MLSKRFFGSGGDGGGKSTIKEMRPLLHLLFPLCIHWLAEEMTVSVLVDVVTRALCTGGTTCSQVIYINGLEQTIVGVFKMFVLPILGQLADEYGRKMMLLVTTSTSMFPFAVLALNQSKEAVYTFYVLRTISYILSQGSVLYIAVAYAADVVDTRRRSIAFAWITGFLSASHVLGNMMARFLPEKYIFSVSVCLLVFSSLYMLLFLGETVKYQPSQDEQITLWSKIGRTIRKRYTSMKESGHIVMKSPTLKGISVVAFFYKLGMIGIGNVLFYYLKAVFGFSKNQFSEILMVVEAGAIVSQMLVLPVASALVGEKVVLSVALFSAVAYATLYGLAWASWVPYVSASFGVVYILIAPATFTIISKASSSEHQGKAQGLIAGVEALASFLSPLFMSPLTTLFLSSHAPFNCKGFSILVGASCMFIGFVFACFLKIDSASAKKTDVETAEDHESPLLENSGGSSSREL</sequence>
<dbReference type="EMBL" id="CM042883">
    <property type="protein sequence ID" value="KAI4373083.1"/>
    <property type="molecule type" value="Genomic_DNA"/>
</dbReference>
<proteinExistence type="predicted"/>
<accession>A0ACB9R6L0</accession>
<reference evidence="2" key="1">
    <citation type="journal article" date="2023" name="Front. Plant Sci.">
        <title>Chromosomal-level genome assembly of Melastoma candidum provides insights into trichome evolution.</title>
        <authorList>
            <person name="Zhong Y."/>
            <person name="Wu W."/>
            <person name="Sun C."/>
            <person name="Zou P."/>
            <person name="Liu Y."/>
            <person name="Dai S."/>
            <person name="Zhou R."/>
        </authorList>
    </citation>
    <scope>NUCLEOTIDE SEQUENCE [LARGE SCALE GENOMIC DNA]</scope>
</reference>
<dbReference type="Proteomes" id="UP001057402">
    <property type="component" value="Chromosome 4"/>
</dbReference>
<evidence type="ECO:0000313" key="2">
    <source>
        <dbReference type="Proteomes" id="UP001057402"/>
    </source>
</evidence>
<organism evidence="1 2">
    <name type="scientific">Melastoma candidum</name>
    <dbReference type="NCBI Taxonomy" id="119954"/>
    <lineage>
        <taxon>Eukaryota</taxon>
        <taxon>Viridiplantae</taxon>
        <taxon>Streptophyta</taxon>
        <taxon>Embryophyta</taxon>
        <taxon>Tracheophyta</taxon>
        <taxon>Spermatophyta</taxon>
        <taxon>Magnoliopsida</taxon>
        <taxon>eudicotyledons</taxon>
        <taxon>Gunneridae</taxon>
        <taxon>Pentapetalae</taxon>
        <taxon>rosids</taxon>
        <taxon>malvids</taxon>
        <taxon>Myrtales</taxon>
        <taxon>Melastomataceae</taxon>
        <taxon>Melastomatoideae</taxon>
        <taxon>Melastomateae</taxon>
        <taxon>Melastoma</taxon>
    </lineage>
</organism>